<evidence type="ECO:0000313" key="3">
    <source>
        <dbReference type="Proteomes" id="UP000198651"/>
    </source>
</evidence>
<keyword evidence="1" id="KW-1133">Transmembrane helix</keyword>
<dbReference type="Proteomes" id="UP000198651">
    <property type="component" value="Chromosome I"/>
</dbReference>
<accession>A0A0S4M1X4</accession>
<name>A0A0S4M1X4_9BURK</name>
<organism evidence="2 3">
    <name type="scientific">Candidatus Ichthyocystis hellenicum</name>
    <dbReference type="NCBI Taxonomy" id="1561003"/>
    <lineage>
        <taxon>Bacteria</taxon>
        <taxon>Pseudomonadati</taxon>
        <taxon>Pseudomonadota</taxon>
        <taxon>Betaproteobacteria</taxon>
        <taxon>Burkholderiales</taxon>
        <taxon>Candidatus Ichthyocystis</taxon>
    </lineage>
</organism>
<sequence length="178" mass="20401">MSNFSKNYLMWLIGLKGQRWSESTLVTVVILLLSVGIILASSVYFSVHEEKAVFTTKPLNRKIGIRNHFFRDFIRTKDENDLINKILLAYTHIDVKKLSNSNSYQTGHNRLYATTEASIYFETSAENAQKIAATILNISPLIILNTIYFSKSSNRFDDNPQINVKMDLTLITNRSFKV</sequence>
<evidence type="ECO:0000313" key="2">
    <source>
        <dbReference type="EMBL" id="CUT17291.1"/>
    </source>
</evidence>
<protein>
    <submittedName>
        <fullName evidence="2">Putative membrane protein</fullName>
    </submittedName>
</protein>
<gene>
    <name evidence="2" type="ORF">Ark11_0442</name>
</gene>
<dbReference type="RefSeq" id="WP_092342076.1">
    <property type="nucleotide sequence ID" value="NZ_FLSL01000086.1"/>
</dbReference>
<keyword evidence="1" id="KW-0472">Membrane</keyword>
<dbReference type="OrthoDB" id="9882505at2"/>
<evidence type="ECO:0000256" key="1">
    <source>
        <dbReference type="SAM" id="Phobius"/>
    </source>
</evidence>
<keyword evidence="1" id="KW-0812">Transmembrane</keyword>
<dbReference type="STRING" id="1561003.Ark11_0442"/>
<dbReference type="AlphaFoldDB" id="A0A0S4M1X4"/>
<dbReference type="EMBL" id="LN906597">
    <property type="protein sequence ID" value="CUT17291.1"/>
    <property type="molecule type" value="Genomic_DNA"/>
</dbReference>
<keyword evidence="3" id="KW-1185">Reference proteome</keyword>
<proteinExistence type="predicted"/>
<feature type="transmembrane region" description="Helical" evidence="1">
    <location>
        <begin position="25"/>
        <end position="47"/>
    </location>
</feature>
<reference evidence="3" key="1">
    <citation type="submission" date="2015-11" db="EMBL/GenBank/DDBJ databases">
        <authorList>
            <person name="Seth-Smith H.M.B."/>
        </authorList>
    </citation>
    <scope>NUCLEOTIDE SEQUENCE [LARGE SCALE GENOMIC DNA]</scope>
    <source>
        <strain evidence="3">2013Ark11</strain>
    </source>
</reference>
<dbReference type="PATRIC" id="fig|1561003.3.peg.459"/>